<feature type="compositionally biased region" description="Low complexity" evidence="1">
    <location>
        <begin position="135"/>
        <end position="157"/>
    </location>
</feature>
<accession>A0ABR4M2N1</accession>
<evidence type="ECO:0000256" key="1">
    <source>
        <dbReference type="SAM" id="MobiDB-lite"/>
    </source>
</evidence>
<proteinExistence type="predicted"/>
<dbReference type="RefSeq" id="XP_070888886.1">
    <property type="nucleotide sequence ID" value="XM_071032445.1"/>
</dbReference>
<sequence length="298" mass="32812">MASSSKSRPNSRPTADRRYSARYLILVYRDTGPHFDPLEIQRLVAREQGKCTIVRQAGCTYFAFVDFAGKRFQTRNLGLFDVQGYHPKWIHVSSSPWRTLDEMMAMAQGHVLWNGIARPQMKKASPAGRKRTRTSASRAQGQSQAQAPASASASSSAWDLVGSATDESSLQELLQREMELDSEHLQSKPQNNGCVPLASGETEMARNVQYWQDGYRAGYKAAMSMSNTSLSTIDPPPSGAEVSQLFVPTDCADSDSTESTGCGLSYAFPSEDSNILGEVSQLDWNLELEDVWNPQLAA</sequence>
<dbReference type="GeneID" id="98147517"/>
<protein>
    <submittedName>
        <fullName evidence="2">Uncharacterized protein</fullName>
    </submittedName>
</protein>
<feature type="region of interest" description="Disordered" evidence="1">
    <location>
        <begin position="120"/>
        <end position="158"/>
    </location>
</feature>
<reference evidence="2 3" key="1">
    <citation type="submission" date="2024-07" db="EMBL/GenBank/DDBJ databases">
        <title>Section-level genome sequencing and comparative genomics of Aspergillus sections Usti and Cavernicolus.</title>
        <authorList>
            <consortium name="Lawrence Berkeley National Laboratory"/>
            <person name="Nybo J.L."/>
            <person name="Vesth T.C."/>
            <person name="Theobald S."/>
            <person name="Frisvad J.C."/>
            <person name="Larsen T.O."/>
            <person name="Kjaerboelling I."/>
            <person name="Rothschild-Mancinelli K."/>
            <person name="Lyhne E.K."/>
            <person name="Kogle M.E."/>
            <person name="Barry K."/>
            <person name="Clum A."/>
            <person name="Na H."/>
            <person name="Ledsgaard L."/>
            <person name="Lin J."/>
            <person name="Lipzen A."/>
            <person name="Kuo A."/>
            <person name="Riley R."/>
            <person name="Mondo S."/>
            <person name="Labutti K."/>
            <person name="Haridas S."/>
            <person name="Pangalinan J."/>
            <person name="Salamov A.A."/>
            <person name="Simmons B.A."/>
            <person name="Magnuson J.K."/>
            <person name="Chen J."/>
            <person name="Drula E."/>
            <person name="Henrissat B."/>
            <person name="Wiebenga A."/>
            <person name="Lubbers R.J."/>
            <person name="Gomes A.C."/>
            <person name="Macurrencykelacurrency M.R."/>
            <person name="Stajich J."/>
            <person name="Grigoriev I.V."/>
            <person name="Mortensen U.H."/>
            <person name="De Vries R.P."/>
            <person name="Baker S.E."/>
            <person name="Andersen M.R."/>
        </authorList>
    </citation>
    <scope>NUCLEOTIDE SEQUENCE [LARGE SCALE GENOMIC DNA]</scope>
    <source>
        <strain evidence="2 3">CBS 449.75</strain>
    </source>
</reference>
<comment type="caution">
    <text evidence="2">The sequence shown here is derived from an EMBL/GenBank/DDBJ whole genome shotgun (WGS) entry which is preliminary data.</text>
</comment>
<evidence type="ECO:0000313" key="3">
    <source>
        <dbReference type="Proteomes" id="UP001610432"/>
    </source>
</evidence>
<keyword evidence="3" id="KW-1185">Reference proteome</keyword>
<dbReference type="Proteomes" id="UP001610432">
    <property type="component" value="Unassembled WGS sequence"/>
</dbReference>
<dbReference type="EMBL" id="JBFXLQ010000008">
    <property type="protein sequence ID" value="KAL2869907.1"/>
    <property type="molecule type" value="Genomic_DNA"/>
</dbReference>
<gene>
    <name evidence="2" type="ORF">BJX67DRAFT_378951</name>
</gene>
<evidence type="ECO:0000313" key="2">
    <source>
        <dbReference type="EMBL" id="KAL2869907.1"/>
    </source>
</evidence>
<organism evidence="2 3">
    <name type="scientific">Aspergillus lucknowensis</name>
    <dbReference type="NCBI Taxonomy" id="176173"/>
    <lineage>
        <taxon>Eukaryota</taxon>
        <taxon>Fungi</taxon>
        <taxon>Dikarya</taxon>
        <taxon>Ascomycota</taxon>
        <taxon>Pezizomycotina</taxon>
        <taxon>Eurotiomycetes</taxon>
        <taxon>Eurotiomycetidae</taxon>
        <taxon>Eurotiales</taxon>
        <taxon>Aspergillaceae</taxon>
        <taxon>Aspergillus</taxon>
        <taxon>Aspergillus subgen. Nidulantes</taxon>
    </lineage>
</organism>
<name>A0ABR4M2N1_9EURO</name>